<dbReference type="Pfam" id="PF04116">
    <property type="entry name" value="FA_hydroxylase"/>
    <property type="match status" value="1"/>
</dbReference>
<dbReference type="OMA" id="WSDELMA"/>
<reference evidence="8 9" key="1">
    <citation type="journal article" date="2015" name="Genome Biol. Evol.">
        <title>Phylogenomic analyses indicate that early fungi evolved digesting cell walls of algal ancestors of land plants.</title>
        <authorList>
            <person name="Chang Y."/>
            <person name="Wang S."/>
            <person name="Sekimoto S."/>
            <person name="Aerts A.L."/>
            <person name="Choi C."/>
            <person name="Clum A."/>
            <person name="LaButti K.M."/>
            <person name="Lindquist E.A."/>
            <person name="Yee Ngan C."/>
            <person name="Ohm R.A."/>
            <person name="Salamov A.A."/>
            <person name="Grigoriev I.V."/>
            <person name="Spatafora J.W."/>
            <person name="Berbee M.L."/>
        </authorList>
    </citation>
    <scope>NUCLEOTIDE SEQUENCE [LARGE SCALE GENOMIC DNA]</scope>
    <source>
        <strain evidence="8 9">JEL478</strain>
    </source>
</reference>
<dbReference type="GO" id="GO:0005506">
    <property type="term" value="F:iron ion binding"/>
    <property type="evidence" value="ECO:0007669"/>
    <property type="project" value="InterPro"/>
</dbReference>
<evidence type="ECO:0000313" key="8">
    <source>
        <dbReference type="EMBL" id="KXS20198.1"/>
    </source>
</evidence>
<feature type="region of interest" description="Disordered" evidence="5">
    <location>
        <begin position="320"/>
        <end position="345"/>
    </location>
</feature>
<dbReference type="STRING" id="1344416.A0A139AU09"/>
<evidence type="ECO:0000256" key="1">
    <source>
        <dbReference type="ARBA" id="ARBA00004370"/>
    </source>
</evidence>
<dbReference type="Proteomes" id="UP000070544">
    <property type="component" value="Unassembled WGS sequence"/>
</dbReference>
<dbReference type="InterPro" id="IPR050307">
    <property type="entry name" value="Sterol_Desaturase_Related"/>
</dbReference>
<dbReference type="PANTHER" id="PTHR11863">
    <property type="entry name" value="STEROL DESATURASE"/>
    <property type="match status" value="1"/>
</dbReference>
<organism evidence="8 9">
    <name type="scientific">Gonapodya prolifera (strain JEL478)</name>
    <name type="common">Monoblepharis prolifera</name>
    <dbReference type="NCBI Taxonomy" id="1344416"/>
    <lineage>
        <taxon>Eukaryota</taxon>
        <taxon>Fungi</taxon>
        <taxon>Fungi incertae sedis</taxon>
        <taxon>Chytridiomycota</taxon>
        <taxon>Chytridiomycota incertae sedis</taxon>
        <taxon>Monoblepharidomycetes</taxon>
        <taxon>Monoblepharidales</taxon>
        <taxon>Gonapodyaceae</taxon>
        <taxon>Gonapodya</taxon>
    </lineage>
</organism>
<gene>
    <name evidence="8" type="ORF">M427DRAFT_52449</name>
</gene>
<dbReference type="EMBL" id="KQ965736">
    <property type="protein sequence ID" value="KXS20198.1"/>
    <property type="molecule type" value="Genomic_DNA"/>
</dbReference>
<evidence type="ECO:0000256" key="4">
    <source>
        <dbReference type="ARBA" id="ARBA00023136"/>
    </source>
</evidence>
<dbReference type="GO" id="GO:0016020">
    <property type="term" value="C:membrane"/>
    <property type="evidence" value="ECO:0007669"/>
    <property type="project" value="UniProtKB-SubCell"/>
</dbReference>
<keyword evidence="9" id="KW-1185">Reference proteome</keyword>
<feature type="compositionally biased region" description="Polar residues" evidence="5">
    <location>
        <begin position="320"/>
        <end position="329"/>
    </location>
</feature>
<keyword evidence="3 6" id="KW-1133">Transmembrane helix</keyword>
<feature type="compositionally biased region" description="Basic and acidic residues" evidence="5">
    <location>
        <begin position="330"/>
        <end position="345"/>
    </location>
</feature>
<evidence type="ECO:0000256" key="5">
    <source>
        <dbReference type="SAM" id="MobiDB-lite"/>
    </source>
</evidence>
<dbReference type="AlphaFoldDB" id="A0A139AU09"/>
<evidence type="ECO:0000259" key="7">
    <source>
        <dbReference type="Pfam" id="PF04116"/>
    </source>
</evidence>
<sequence>MLLSTAPFVYAGEQTSSLPYSLSLNTTFHMPKFPSPVAIRSCLESLLLSSKASGSTNPCDSLLNATALYQLTRYEIASIVAPVAAYWLYCVFLHYVAPVLPFLDRYRLPTNQPRRPKNRVSVGEVVRAVIIQHTLQMVLATILAVVTHDPVEANRIEHPAVMTLKVVAGMVVIDTWEYWLHRWMHTNPWLYRNFHSVHHRITENFSFAALYNHPLEGLVLDSLGGAVASLVTFMSPLTSAVFFTVATLKTVDDHSGYRWPWVEAIFANNAQYHDVHHWGKGIKYNFDQPFFIIWDNLCGTRWTFDDKDLPEDASNQAATFGKSSLFSSDARQRTPKTSDDKGKDD</sequence>
<feature type="domain" description="Fatty acid hydroxylase" evidence="7">
    <location>
        <begin position="166"/>
        <end position="300"/>
    </location>
</feature>
<keyword evidence="4 6" id="KW-0472">Membrane</keyword>
<accession>A0A139AU09</accession>
<keyword evidence="2 6" id="KW-0812">Transmembrane</keyword>
<comment type="subcellular location">
    <subcellularLocation>
        <location evidence="1">Membrane</location>
    </subcellularLocation>
</comment>
<evidence type="ECO:0000256" key="6">
    <source>
        <dbReference type="SAM" id="Phobius"/>
    </source>
</evidence>
<dbReference type="GO" id="GO:0016491">
    <property type="term" value="F:oxidoreductase activity"/>
    <property type="evidence" value="ECO:0007669"/>
    <property type="project" value="InterPro"/>
</dbReference>
<dbReference type="InterPro" id="IPR006694">
    <property type="entry name" value="Fatty_acid_hydroxylase"/>
</dbReference>
<dbReference type="GO" id="GO:0008610">
    <property type="term" value="P:lipid biosynthetic process"/>
    <property type="evidence" value="ECO:0007669"/>
    <property type="project" value="InterPro"/>
</dbReference>
<evidence type="ECO:0000256" key="3">
    <source>
        <dbReference type="ARBA" id="ARBA00022989"/>
    </source>
</evidence>
<proteinExistence type="predicted"/>
<dbReference type="OrthoDB" id="408954at2759"/>
<evidence type="ECO:0000256" key="2">
    <source>
        <dbReference type="ARBA" id="ARBA00022692"/>
    </source>
</evidence>
<evidence type="ECO:0000313" key="9">
    <source>
        <dbReference type="Proteomes" id="UP000070544"/>
    </source>
</evidence>
<name>A0A139AU09_GONPJ</name>
<feature type="transmembrane region" description="Helical" evidence="6">
    <location>
        <begin position="84"/>
        <end position="104"/>
    </location>
</feature>
<protein>
    <recommendedName>
        <fullName evidence="7">Fatty acid hydroxylase domain-containing protein</fullName>
    </recommendedName>
</protein>